<organism evidence="1 2">
    <name type="scientific">Peptostreptococcus equinus</name>
    <dbReference type="NCBI Taxonomy" id="3003601"/>
    <lineage>
        <taxon>Bacteria</taxon>
        <taxon>Bacillati</taxon>
        <taxon>Bacillota</taxon>
        <taxon>Clostridia</taxon>
        <taxon>Peptostreptococcales</taxon>
        <taxon>Peptostreptococcaceae</taxon>
        <taxon>Peptostreptococcus</taxon>
    </lineage>
</organism>
<name>A0ABY7JPZ9_9FIRM</name>
<gene>
    <name evidence="1" type="ORF">O0R46_01910</name>
</gene>
<protein>
    <recommendedName>
        <fullName evidence="3">DUF1292 domain-containing protein</fullName>
    </recommendedName>
</protein>
<proteinExistence type="predicted"/>
<evidence type="ECO:0000313" key="1">
    <source>
        <dbReference type="EMBL" id="WAW15229.1"/>
    </source>
</evidence>
<reference evidence="1" key="1">
    <citation type="submission" date="2022-12" db="EMBL/GenBank/DDBJ databases">
        <title>Peptostreptococcus.</title>
        <authorList>
            <person name="Lee S.H."/>
        </authorList>
    </citation>
    <scope>NUCLEOTIDE SEQUENCE</scope>
    <source>
        <strain evidence="1">CBA3647</strain>
    </source>
</reference>
<dbReference type="Proteomes" id="UP001164187">
    <property type="component" value="Chromosome"/>
</dbReference>
<keyword evidence="2" id="KW-1185">Reference proteome</keyword>
<evidence type="ECO:0000313" key="2">
    <source>
        <dbReference type="Proteomes" id="UP001164187"/>
    </source>
</evidence>
<accession>A0ABY7JPZ9</accession>
<evidence type="ECO:0008006" key="3">
    <source>
        <dbReference type="Google" id="ProtNLM"/>
    </source>
</evidence>
<dbReference type="RefSeq" id="WP_269311923.1">
    <property type="nucleotide sequence ID" value="NZ_CP114052.1"/>
</dbReference>
<dbReference type="EMBL" id="CP114052">
    <property type="protein sequence ID" value="WAW15229.1"/>
    <property type="molecule type" value="Genomic_DNA"/>
</dbReference>
<sequence length="87" mass="9977">MENLGSEFVVNEFNLSGYKIGTFIFNYREMPVDNGSDAFVEIDVYKLSEPVILYVKTFKAPLIEESTPVSLCEALYEEFYLATEDEN</sequence>